<organism evidence="2 3">
    <name type="scientific">Dorea formicigenerans</name>
    <dbReference type="NCBI Taxonomy" id="39486"/>
    <lineage>
        <taxon>Bacteria</taxon>
        <taxon>Bacillati</taxon>
        <taxon>Bacillota</taxon>
        <taxon>Clostridia</taxon>
        <taxon>Lachnospirales</taxon>
        <taxon>Lachnospiraceae</taxon>
        <taxon>Dorea</taxon>
    </lineage>
</organism>
<dbReference type="AlphaFoldDB" id="A0A3E4MM29"/>
<dbReference type="EMBL" id="QSQQ01000001">
    <property type="protein sequence ID" value="RGK50707.1"/>
    <property type="molecule type" value="Genomic_DNA"/>
</dbReference>
<evidence type="ECO:0000256" key="1">
    <source>
        <dbReference type="SAM" id="Phobius"/>
    </source>
</evidence>
<keyword evidence="1" id="KW-0472">Membrane</keyword>
<reference evidence="2 3" key="1">
    <citation type="submission" date="2018-08" db="EMBL/GenBank/DDBJ databases">
        <title>A genome reference for cultivated species of the human gut microbiota.</title>
        <authorList>
            <person name="Zou Y."/>
            <person name="Xue W."/>
            <person name="Luo G."/>
        </authorList>
    </citation>
    <scope>NUCLEOTIDE SEQUENCE [LARGE SCALE GENOMIC DNA]</scope>
    <source>
        <strain evidence="2 3">TF11-11</strain>
    </source>
</reference>
<evidence type="ECO:0000313" key="3">
    <source>
        <dbReference type="Proteomes" id="UP000261208"/>
    </source>
</evidence>
<keyword evidence="1" id="KW-1133">Transmembrane helix</keyword>
<dbReference type="Proteomes" id="UP000261208">
    <property type="component" value="Unassembled WGS sequence"/>
</dbReference>
<feature type="transmembrane region" description="Helical" evidence="1">
    <location>
        <begin position="48"/>
        <end position="68"/>
    </location>
</feature>
<gene>
    <name evidence="2" type="ORF">DXD10_00935</name>
</gene>
<proteinExistence type="predicted"/>
<name>A0A3E4MM29_9FIRM</name>
<accession>A0A3E4MM29</accession>
<sequence length="69" mass="8083">MIFDNICNLREDNDKTQKELADYLVGRTKKIMNGSSPIKSVKNSHTRYYLIVIILIWLSLYILVCTLVY</sequence>
<comment type="caution">
    <text evidence="2">The sequence shown here is derived from an EMBL/GenBank/DDBJ whole genome shotgun (WGS) entry which is preliminary data.</text>
</comment>
<evidence type="ECO:0000313" key="2">
    <source>
        <dbReference type="EMBL" id="RGK50707.1"/>
    </source>
</evidence>
<protein>
    <submittedName>
        <fullName evidence="2">Uncharacterized protein</fullName>
    </submittedName>
</protein>
<keyword evidence="1" id="KW-0812">Transmembrane</keyword>